<dbReference type="EMBL" id="CAMXCT010006457">
    <property type="protein sequence ID" value="CAI4014630.1"/>
    <property type="molecule type" value="Genomic_DNA"/>
</dbReference>
<feature type="region of interest" description="Disordered" evidence="1">
    <location>
        <begin position="116"/>
        <end position="324"/>
    </location>
</feature>
<dbReference type="EMBL" id="CAMXCT030006457">
    <property type="protein sequence ID" value="CAL4801942.1"/>
    <property type="molecule type" value="Genomic_DNA"/>
</dbReference>
<name>A0A9P1DQR5_9DINO</name>
<feature type="compositionally biased region" description="Basic and acidic residues" evidence="1">
    <location>
        <begin position="177"/>
        <end position="189"/>
    </location>
</feature>
<accession>A0A9P1DQR5</accession>
<comment type="caution">
    <text evidence="2">The sequence shown here is derived from an EMBL/GenBank/DDBJ whole genome shotgun (WGS) entry which is preliminary data.</text>
</comment>
<dbReference type="EMBL" id="CAMXCT020006457">
    <property type="protein sequence ID" value="CAL1168005.1"/>
    <property type="molecule type" value="Genomic_DNA"/>
</dbReference>
<protein>
    <submittedName>
        <fullName evidence="2">Uncharacterized protein</fullName>
    </submittedName>
</protein>
<evidence type="ECO:0000256" key="1">
    <source>
        <dbReference type="SAM" id="MobiDB-lite"/>
    </source>
</evidence>
<feature type="compositionally biased region" description="Basic and acidic residues" evidence="1">
    <location>
        <begin position="225"/>
        <end position="235"/>
    </location>
</feature>
<sequence length="687" mass="77407">MNVTGLAAVWEADESLRERLRKDRKVCIHPMSQRWCEPSRVNAVNNSIVLLPALRRLRETDEWKLPYLEQLQVEIGLLFEKVSVPVDDKTVYTSSVEVKKLLGFVKRRAKRHEVLTRRQQLAAKKNGKNQEAAEGNGEGEAEGDHGDDDQNGQPVMKKPAARAKAAGKAKAAAKKQVQTEKATDAEPKAKSAAKRKARKSKAAEEQHEPEQEESEVPEGDQNLDSTKRRLFKDGDQDPPAPAEEAVGADPPRKRRKRRTPAADAADPSGQSKKSPEAKVKAKAAPRRRKGADGEDQKCEDGQEAQPKRRARKSRQQREAEEAVLASRMNMEDDVMKGVVLQVLREVKTMTVDELKDHLSSKKDSLAGKNSTLNVYWSRTNSRCKYLLDPATPDTANFYFTSGTWNTRMAAAFIGSWLMACWMDTKDEAVLSQWEDPTSEFAVEEAKIKFNVAGRWSMRARLKCKKWALKQGLDHEPRTADMFAATLWEDPPSFQWVEFFAGKAEATRMFRESHFRTGKLDITYMRPGKSGFNPMDLLTDSGFALAIETVLLGDHENGWVLDLGRLQGWAKKVRQDEAAGVERVKLVTKYIDKAGKKRYKGSASLRSSEHYPAKFGRKLVSIFSDLISDKRGLPTLPDRVPPAEETFSQMSFDDHWQDAQVVAVCHWLRGGKQLDIPQSFRDIIPKKL</sequence>
<evidence type="ECO:0000313" key="4">
    <source>
        <dbReference type="Proteomes" id="UP001152797"/>
    </source>
</evidence>
<keyword evidence="4" id="KW-1185">Reference proteome</keyword>
<feature type="compositionally biased region" description="Basic residues" evidence="1">
    <location>
        <begin position="280"/>
        <end position="289"/>
    </location>
</feature>
<gene>
    <name evidence="2" type="ORF">C1SCF055_LOCUS39522</name>
</gene>
<dbReference type="Proteomes" id="UP001152797">
    <property type="component" value="Unassembled WGS sequence"/>
</dbReference>
<evidence type="ECO:0000313" key="3">
    <source>
        <dbReference type="EMBL" id="CAL4801942.1"/>
    </source>
</evidence>
<proteinExistence type="predicted"/>
<feature type="compositionally biased region" description="Acidic residues" evidence="1">
    <location>
        <begin position="137"/>
        <end position="150"/>
    </location>
</feature>
<evidence type="ECO:0000313" key="2">
    <source>
        <dbReference type="EMBL" id="CAI4014630.1"/>
    </source>
</evidence>
<organism evidence="2">
    <name type="scientific">Cladocopium goreaui</name>
    <dbReference type="NCBI Taxonomy" id="2562237"/>
    <lineage>
        <taxon>Eukaryota</taxon>
        <taxon>Sar</taxon>
        <taxon>Alveolata</taxon>
        <taxon>Dinophyceae</taxon>
        <taxon>Suessiales</taxon>
        <taxon>Symbiodiniaceae</taxon>
        <taxon>Cladocopium</taxon>
    </lineage>
</organism>
<feature type="compositionally biased region" description="Basic residues" evidence="1">
    <location>
        <begin position="191"/>
        <end position="200"/>
    </location>
</feature>
<feature type="compositionally biased region" description="Basic and acidic residues" evidence="1">
    <location>
        <begin position="290"/>
        <end position="300"/>
    </location>
</feature>
<reference evidence="2" key="1">
    <citation type="submission" date="2022-10" db="EMBL/GenBank/DDBJ databases">
        <authorList>
            <person name="Chen Y."/>
            <person name="Dougan E. K."/>
            <person name="Chan C."/>
            <person name="Rhodes N."/>
            <person name="Thang M."/>
        </authorList>
    </citation>
    <scope>NUCLEOTIDE SEQUENCE</scope>
</reference>
<feature type="compositionally biased region" description="Basic residues" evidence="1">
    <location>
        <begin position="159"/>
        <end position="173"/>
    </location>
</feature>
<dbReference type="AlphaFoldDB" id="A0A9P1DQR5"/>
<reference evidence="3 4" key="2">
    <citation type="submission" date="2024-05" db="EMBL/GenBank/DDBJ databases">
        <authorList>
            <person name="Chen Y."/>
            <person name="Shah S."/>
            <person name="Dougan E. K."/>
            <person name="Thang M."/>
            <person name="Chan C."/>
        </authorList>
    </citation>
    <scope>NUCLEOTIDE SEQUENCE [LARGE SCALE GENOMIC DNA]</scope>
</reference>